<dbReference type="Gene3D" id="3.40.47.10">
    <property type="match status" value="1"/>
</dbReference>
<keyword evidence="6" id="KW-0276">Fatty acid metabolism</keyword>
<dbReference type="Gene3D" id="3.40.50.980">
    <property type="match status" value="2"/>
</dbReference>
<dbReference type="CDD" id="cd19531">
    <property type="entry name" value="LCL_NRPS-like"/>
    <property type="match status" value="1"/>
</dbReference>
<dbReference type="InterPro" id="IPR044894">
    <property type="entry name" value="TubC_N_sf"/>
</dbReference>
<dbReference type="GO" id="GO:0017000">
    <property type="term" value="P:antibiotic biosynthetic process"/>
    <property type="evidence" value="ECO:0007669"/>
    <property type="project" value="UniProtKB-KW"/>
</dbReference>
<dbReference type="SMART" id="SM00825">
    <property type="entry name" value="PKS_KS"/>
    <property type="match status" value="1"/>
</dbReference>
<keyword evidence="5" id="KW-0808">Transferase</keyword>
<feature type="domain" description="Ketosynthase family 3 (KS3)" evidence="12">
    <location>
        <begin position="1423"/>
        <end position="1851"/>
    </location>
</feature>
<dbReference type="Gene3D" id="1.10.1200.10">
    <property type="entry name" value="ACP-like"/>
    <property type="match status" value="2"/>
</dbReference>
<evidence type="ECO:0000256" key="10">
    <source>
        <dbReference type="ARBA" id="ARBA00029443"/>
    </source>
</evidence>
<dbReference type="Gene3D" id="3.30.70.3290">
    <property type="match status" value="1"/>
</dbReference>
<dbReference type="Pfam" id="PF00550">
    <property type="entry name" value="PP-binding"/>
    <property type="match status" value="2"/>
</dbReference>
<keyword evidence="7" id="KW-0443">Lipid metabolism</keyword>
<dbReference type="Gene3D" id="3.30.559.30">
    <property type="entry name" value="Nonribosomal peptide synthetase, condensation domain"/>
    <property type="match status" value="1"/>
</dbReference>
<dbReference type="Gene3D" id="3.30.559.10">
    <property type="entry name" value="Chloramphenicol acetyltransferase-like domain"/>
    <property type="match status" value="1"/>
</dbReference>
<evidence type="ECO:0000256" key="1">
    <source>
        <dbReference type="ARBA" id="ARBA00001957"/>
    </source>
</evidence>
<dbReference type="PROSITE" id="PS00455">
    <property type="entry name" value="AMP_BINDING"/>
    <property type="match status" value="1"/>
</dbReference>
<dbReference type="InterPro" id="IPR020806">
    <property type="entry name" value="PKS_PP-bd"/>
</dbReference>
<dbReference type="InterPro" id="IPR010071">
    <property type="entry name" value="AA_adenyl_dom"/>
</dbReference>
<dbReference type="PANTHER" id="PTHR43775:SF51">
    <property type="entry name" value="INACTIVE PHENOLPHTHIOCEROL SYNTHESIS POLYKETIDE SYNTHASE TYPE I PKS1-RELATED"/>
    <property type="match status" value="1"/>
</dbReference>
<dbReference type="PROSITE" id="PS50075">
    <property type="entry name" value="CARRIER"/>
    <property type="match status" value="2"/>
</dbReference>
<evidence type="ECO:0000256" key="7">
    <source>
        <dbReference type="ARBA" id="ARBA00023098"/>
    </source>
</evidence>
<dbReference type="InterPro" id="IPR018201">
    <property type="entry name" value="Ketoacyl_synth_AS"/>
</dbReference>
<dbReference type="NCBIfam" id="TIGR01444">
    <property type="entry name" value="fkbM_fam"/>
    <property type="match status" value="1"/>
</dbReference>
<dbReference type="SMART" id="SM00823">
    <property type="entry name" value="PKS_PP"/>
    <property type="match status" value="2"/>
</dbReference>
<dbReference type="InterPro" id="IPR050091">
    <property type="entry name" value="PKS_NRPS_Biosynth_Enz"/>
</dbReference>
<protein>
    <recommendedName>
        <fullName evidence="15">Non-ribosomal peptide synthetase</fullName>
    </recommendedName>
</protein>
<accession>A0A164AJ67</accession>
<dbReference type="SUPFAM" id="SSF47336">
    <property type="entry name" value="ACP-like"/>
    <property type="match status" value="2"/>
</dbReference>
<evidence type="ECO:0000256" key="5">
    <source>
        <dbReference type="ARBA" id="ARBA00022679"/>
    </source>
</evidence>
<dbReference type="InterPro" id="IPR006162">
    <property type="entry name" value="Ppantetheine_attach_site"/>
</dbReference>
<dbReference type="FunFam" id="3.40.47.10:FF:000042">
    <property type="entry name" value="Polyketide synthase Pks13"/>
    <property type="match status" value="1"/>
</dbReference>
<dbReference type="Pfam" id="PF00698">
    <property type="entry name" value="Acyl_transf_1"/>
    <property type="match status" value="1"/>
</dbReference>
<keyword evidence="4" id="KW-0597">Phosphoprotein</keyword>
<dbReference type="InterPro" id="IPR001242">
    <property type="entry name" value="Condensation_dom"/>
</dbReference>
<dbReference type="GO" id="GO:0006633">
    <property type="term" value="P:fatty acid biosynthetic process"/>
    <property type="evidence" value="ECO:0007669"/>
    <property type="project" value="InterPro"/>
</dbReference>
<dbReference type="NCBIfam" id="TIGR01733">
    <property type="entry name" value="AA-adenyl-dom"/>
    <property type="match status" value="1"/>
</dbReference>
<feature type="domain" description="Carrier" evidence="11">
    <location>
        <begin position="2353"/>
        <end position="2428"/>
    </location>
</feature>
<dbReference type="InterPro" id="IPR009081">
    <property type="entry name" value="PP-bd_ACP"/>
</dbReference>
<dbReference type="SUPFAM" id="SSF52151">
    <property type="entry name" value="FabD/lysophospholipase-like"/>
    <property type="match status" value="1"/>
</dbReference>
<feature type="domain" description="Carrier" evidence="11">
    <location>
        <begin position="1324"/>
        <end position="1399"/>
    </location>
</feature>
<dbReference type="InterPro" id="IPR023213">
    <property type="entry name" value="CAT-like_dom_sf"/>
</dbReference>
<dbReference type="Pfam" id="PF02801">
    <property type="entry name" value="Ketoacyl-synt_C"/>
    <property type="match status" value="1"/>
</dbReference>
<dbReference type="Pfam" id="PF18563">
    <property type="entry name" value="TubC_N"/>
    <property type="match status" value="1"/>
</dbReference>
<dbReference type="OrthoDB" id="9765680at2"/>
<dbReference type="CDD" id="cd00833">
    <property type="entry name" value="PKS"/>
    <property type="match status" value="1"/>
</dbReference>
<evidence type="ECO:0000256" key="9">
    <source>
        <dbReference type="ARBA" id="ARBA00023268"/>
    </source>
</evidence>
<dbReference type="InterPro" id="IPR041464">
    <property type="entry name" value="TubC_N"/>
</dbReference>
<dbReference type="FunFam" id="3.30.559.10:FF:000012">
    <property type="entry name" value="Non-ribosomal peptide synthetase"/>
    <property type="match status" value="1"/>
</dbReference>
<dbReference type="SUPFAM" id="SSF53901">
    <property type="entry name" value="Thiolase-like"/>
    <property type="match status" value="1"/>
</dbReference>
<evidence type="ECO:0000256" key="8">
    <source>
        <dbReference type="ARBA" id="ARBA00023194"/>
    </source>
</evidence>
<reference evidence="14" key="1">
    <citation type="submission" date="2016-01" db="EMBL/GenBank/DDBJ databases">
        <title>Draft genome of Chromobacterium sp. F49.</title>
        <authorList>
            <person name="Hong K.W."/>
        </authorList>
    </citation>
    <scope>NUCLEOTIDE SEQUENCE [LARGE SCALE GENOMIC DNA]</scope>
    <source>
        <strain evidence="14">M63</strain>
    </source>
</reference>
<dbReference type="InterPro" id="IPR014030">
    <property type="entry name" value="Ketoacyl_synth_N"/>
</dbReference>
<dbReference type="GO" id="GO:0044550">
    <property type="term" value="P:secondary metabolite biosynthetic process"/>
    <property type="evidence" value="ECO:0007669"/>
    <property type="project" value="UniProtKB-ARBA"/>
</dbReference>
<dbReference type="CDD" id="cd05930">
    <property type="entry name" value="A_NRPS"/>
    <property type="match status" value="1"/>
</dbReference>
<keyword evidence="8" id="KW-0045">Antibiotic biosynthesis</keyword>
<dbReference type="InterPro" id="IPR001227">
    <property type="entry name" value="Ac_transferase_dom_sf"/>
</dbReference>
<comment type="cofactor">
    <cofactor evidence="1">
        <name>pantetheine 4'-phosphate</name>
        <dbReference type="ChEBI" id="CHEBI:47942"/>
    </cofactor>
</comment>
<dbReference type="FunFam" id="1.10.1200.10:FF:000016">
    <property type="entry name" value="Non-ribosomal peptide synthase"/>
    <property type="match status" value="2"/>
</dbReference>
<evidence type="ECO:0000256" key="4">
    <source>
        <dbReference type="ARBA" id="ARBA00022553"/>
    </source>
</evidence>
<dbReference type="PROSITE" id="PS00606">
    <property type="entry name" value="KS3_1"/>
    <property type="match status" value="1"/>
</dbReference>
<dbReference type="Gene3D" id="3.40.50.150">
    <property type="entry name" value="Vaccinia Virus protein VP39"/>
    <property type="match status" value="1"/>
</dbReference>
<dbReference type="SMART" id="SM00827">
    <property type="entry name" value="PKS_AT"/>
    <property type="match status" value="1"/>
</dbReference>
<dbReference type="GO" id="GO:0004315">
    <property type="term" value="F:3-oxoacyl-[acyl-carrier-protein] synthase activity"/>
    <property type="evidence" value="ECO:0007669"/>
    <property type="project" value="InterPro"/>
</dbReference>
<evidence type="ECO:0008006" key="15">
    <source>
        <dbReference type="Google" id="ProtNLM"/>
    </source>
</evidence>
<evidence type="ECO:0000256" key="6">
    <source>
        <dbReference type="ARBA" id="ARBA00022832"/>
    </source>
</evidence>
<proteinExistence type="inferred from homology"/>
<dbReference type="PANTHER" id="PTHR43775">
    <property type="entry name" value="FATTY ACID SYNTHASE"/>
    <property type="match status" value="1"/>
</dbReference>
<dbReference type="InterPro" id="IPR045851">
    <property type="entry name" value="AMP-bd_C_sf"/>
</dbReference>
<dbReference type="Pfam" id="PF00109">
    <property type="entry name" value="ketoacyl-synt"/>
    <property type="match status" value="1"/>
</dbReference>
<keyword evidence="9" id="KW-0511">Multifunctional enzyme</keyword>
<dbReference type="Gene3D" id="3.40.366.10">
    <property type="entry name" value="Malonyl-Coenzyme A Acyl Carrier Protein, domain 2"/>
    <property type="match status" value="1"/>
</dbReference>
<dbReference type="FunFam" id="3.40.50.980:FF:000001">
    <property type="entry name" value="Non-ribosomal peptide synthetase"/>
    <property type="match status" value="1"/>
</dbReference>
<dbReference type="InterPro" id="IPR006342">
    <property type="entry name" value="FkbM_mtfrase"/>
</dbReference>
<evidence type="ECO:0000313" key="14">
    <source>
        <dbReference type="Proteomes" id="UP000076563"/>
    </source>
</evidence>
<dbReference type="InterPro" id="IPR016039">
    <property type="entry name" value="Thiolase-like"/>
</dbReference>
<comment type="similarity">
    <text evidence="2">Belongs to the ATP-dependent AMP-binding enzyme family.</text>
</comment>
<dbReference type="InterPro" id="IPR036736">
    <property type="entry name" value="ACP-like_sf"/>
</dbReference>
<dbReference type="InterPro" id="IPR016035">
    <property type="entry name" value="Acyl_Trfase/lysoPLipase"/>
</dbReference>
<dbReference type="Pfam" id="PF00501">
    <property type="entry name" value="AMP-binding"/>
    <property type="match status" value="1"/>
</dbReference>
<dbReference type="InterPro" id="IPR016036">
    <property type="entry name" value="Malonyl_transacylase_ACP-bd"/>
</dbReference>
<dbReference type="SUPFAM" id="SSF53335">
    <property type="entry name" value="S-adenosyl-L-methionine-dependent methyltransferases"/>
    <property type="match status" value="1"/>
</dbReference>
<dbReference type="Pfam" id="PF00668">
    <property type="entry name" value="Condensation"/>
    <property type="match status" value="1"/>
</dbReference>
<dbReference type="GO" id="GO:0004312">
    <property type="term" value="F:fatty acid synthase activity"/>
    <property type="evidence" value="ECO:0007669"/>
    <property type="project" value="TreeGrafter"/>
</dbReference>
<dbReference type="InterPro" id="IPR014031">
    <property type="entry name" value="Ketoacyl_synth_C"/>
</dbReference>
<dbReference type="GO" id="GO:0031177">
    <property type="term" value="F:phosphopantetheine binding"/>
    <property type="evidence" value="ECO:0007669"/>
    <property type="project" value="InterPro"/>
</dbReference>
<dbReference type="SUPFAM" id="SSF55048">
    <property type="entry name" value="Probable ACP-binding domain of malonyl-CoA ACP transacylase"/>
    <property type="match status" value="1"/>
</dbReference>
<dbReference type="PROSITE" id="PS52004">
    <property type="entry name" value="KS3_2"/>
    <property type="match status" value="1"/>
</dbReference>
<dbReference type="InterPro" id="IPR029063">
    <property type="entry name" value="SAM-dependent_MTases_sf"/>
</dbReference>
<evidence type="ECO:0000256" key="3">
    <source>
        <dbReference type="ARBA" id="ARBA00022450"/>
    </source>
</evidence>
<evidence type="ECO:0000256" key="2">
    <source>
        <dbReference type="ARBA" id="ARBA00006432"/>
    </source>
</evidence>
<organism evidence="13 14">
    <name type="scientific">Paenibacillus elgii</name>
    <dbReference type="NCBI Taxonomy" id="189691"/>
    <lineage>
        <taxon>Bacteria</taxon>
        <taxon>Bacillati</taxon>
        <taxon>Bacillota</taxon>
        <taxon>Bacilli</taxon>
        <taxon>Bacillales</taxon>
        <taxon>Paenibacillaceae</taxon>
        <taxon>Paenibacillus</taxon>
    </lineage>
</organism>
<dbReference type="Gene3D" id="2.30.38.10">
    <property type="entry name" value="Luciferase, Domain 3"/>
    <property type="match status" value="1"/>
</dbReference>
<evidence type="ECO:0000259" key="12">
    <source>
        <dbReference type="PROSITE" id="PS52004"/>
    </source>
</evidence>
<comment type="similarity">
    <text evidence="10">In the C-terminal section; belongs to the NRP synthetase family.</text>
</comment>
<sequence>MNDTNTSHIRDIIDRFRERGIELWTEEGKLRFRAPKGTLTPELRTELQAHKDMLLAYLLEEKGGGGLSGLPLAPIARHGEMPLSFAQQRLWFMQQMDPTNISYNVPMTVRIEGALDADILERCLNEIIRRHEALRATFPSSNGKPVQHIAESMLLKLERTDLREEPAERRERRALELAVQEARRPFDIVSGPLIRSKLIRLEDEAYILALNLHHLVTDGWSMGILGSELSELYGAFSAGEASPLSDLEIQYADFAYWQRRWVETDALQAQRTYWHHKLAQLPPLELPTDHPRPARQSFKGDMETFVFPASLAEALTALSRQQGVTTFMTVLTAVNVLLARYTSQDEIVLATPMSTRGITGLEKVIGTFMNTLVMRTQVSGDPTFLELLERVRDTAVEAFDHQDFPFDKLVEEVQPERSRSHSPLFQVLFLFETVASSLIRLPGLRTSSIHIPLGTSRFDIVLLLTSTERGLEGALEYATDLFDSSTIRRMIGHLEVLLEGIVHNPQAPLSELPLLTPAEHRMLEEWNATGGAWTQERTFPELFEAAAEVTPDRTALVCKDERLTFRELNCRANRLAHRLRKHGVDRGVRVGLCVGRSIEAIVGLLGIVKAGGAYVPIDPSYPEDRIRYILQDASPGVILTDEASAGKMDGSLAIRLYLGAGEAALAEEPEHNPESLAKPEDPVYVIYTSGSTGQPRGVVVTHRSLFHLGEALEEAIYRHHPEVGQVVVNGSLSFDTSVKQIIQLIRGRTLHIIPEEIRLDGAAFVAYLREQEIDAFDCTPSQCRLLMQFGLLERQGARPLLGLIGGEPIEESTWQAMREAKGIEFYNLYGPTECTVDATVCRVRESELPSLGRPLRNVAIYLLDSRQKPVPLGVPGEIWIGGSGVSEGYLGRPELTAEKFGPDRFSAQEGARMYRTGDIGKRRADGSFAYLGRTDFQVKIRGFRIEPEEIESVLAGHPDIEQACVMVREDEAGQPALAAYVVPSVQRAPMASGHTRHLLNNGLAVVQLNKNETNFLYRDIFENLAYLRHGISVDEGQVIFDVGANIGMFTLQAHMQAPGVRIFAFEPNPYVRELTILNARLYGAEATIMDCALAAEEGEAEFTFYPKFSFLSGLHTDTEEEKELVRSFIRRNEKPSQELDDAVEAILDDRLKSVQLTVPVRRLSDVIREHRVERIDLLKINVEKAELAVLQGIDAEDWPKIGQVVLELHDVNDRLQWVMELLKRHGFQVIAEKDWSLDVTQNIYYLYATREPKETVVRRWMTPLPPMNAQEVRVYAEQRLPRYMVPSHVVLLDRLPLTPHGKVDRQRLPAPGEVRAQRTAAQQLPQTAVERAVASIWKDLLGAGSVGLDDNFFDIGGHSLLLTQVHARLRSELSADMELLELFEYPTVRLLAQRLTASSKENMEEAENRAEQTAPKAVVDPSGQAVAIIGMSGRFPGASDIESFWTNLANEVESIRRFTPDMLEASGLPRELLTRPEYVPARGTVDGIEWFDAGFFGYSPREAEILDPQQRLFLECSWEAMEKAGYDPSGGGVPVGVYAGAGISTYLLFGLLPHIDPADPVTGYQALIANDKDHLATRTAYKLNLTGPSLSVQTACSTSLVAVHLACQALSRGECGMAIAGGATITVPHEQGYVYREGGIFSPDGHCRAFDAQAKGTVAGSGVGVVVLKLLDEALRDGDTVHAVIKGSAINNDGGRKVGYTAPSIGGQAEVIRMALDAAGIGAESISYVEAHGTGTPLGDPIELAALTEVFGPSADGPRCGIGSVKTNVGHLDAAAGAASLIKVALSLRNGVLPASLHYTKGNPAVDWANSQFYVVDRARPWNGGSPGQPRRAGVSSFGIGGTNAHVIVEEAPAQRASDAAAAEEVLVLSARTPSALQAMRERLAAHLEAEPSAKLSDVAFTLQQGRKAFGHRWSAVCGSAEQALNALRGEDARAVRTGLADAGERPVVFAFPGQGSQYAGMGTELYTQEPVYRETVDRCAELLMPQLGMDVRDALLGREGFEAERLEETWLTQPALFVAEYALARLWMSVGVKPVAMIGHSLGEYTAACIAGVFSLEEGLELVSVRGRLMHRCEAGAMAAVNANAAELTGQLKGTLEIAAVNAPKMCVVTGASEEVEELMARLQSAGVECRRLRTGGAFHSSRMEPALGELEAALQRIKLSAPQVPYVSNVSGDWITAEQAESAAYWVSHARHTVKFAENAERVLERYPNAVVIEVGPGQTLTSLMRQSARWGAEHRGVRTLPPGGTGAGERRQWLESVAELWSGGQSIAWKALHGSRVRNRVELPTYPFERQRYWIEPRLTAFSSGAASGRQALHGAAEEVATAGAVKTESAAEAAEQLYPRPQLATPYKPPENALEERLAGIWQKLLGVEQIGTLDDFFDLGGHSLLIVQMAAEVKQSLGVDIQSPRFFEHPCVAHLASLVEEHQAVAEEKMIVNALELEDPADLLERMDSMSDEEIDALLKQMEAEPRKGTSVFDTE</sequence>
<dbReference type="SUPFAM" id="SSF56801">
    <property type="entry name" value="Acetyl-CoA synthetase-like"/>
    <property type="match status" value="1"/>
</dbReference>
<evidence type="ECO:0000259" key="11">
    <source>
        <dbReference type="PROSITE" id="PS50075"/>
    </source>
</evidence>
<dbReference type="InterPro" id="IPR014043">
    <property type="entry name" value="Acyl_transferase_dom"/>
</dbReference>
<dbReference type="EMBL" id="LQRA01000013">
    <property type="protein sequence ID" value="KZE83957.1"/>
    <property type="molecule type" value="Genomic_DNA"/>
</dbReference>
<name>A0A164AJ67_9BACL</name>
<dbReference type="Pfam" id="PF05050">
    <property type="entry name" value="Methyltransf_21"/>
    <property type="match status" value="1"/>
</dbReference>
<dbReference type="InterPro" id="IPR000873">
    <property type="entry name" value="AMP-dep_synth/lig_dom"/>
</dbReference>
<comment type="caution">
    <text evidence="13">The sequence shown here is derived from an EMBL/GenBank/DDBJ whole genome shotgun (WGS) entry which is preliminary data.</text>
</comment>
<dbReference type="RefSeq" id="WP_063177849.1">
    <property type="nucleotide sequence ID" value="NZ_LQRA01000013.1"/>
</dbReference>
<dbReference type="InterPro" id="IPR020845">
    <property type="entry name" value="AMP-binding_CS"/>
</dbReference>
<dbReference type="SUPFAM" id="SSF52777">
    <property type="entry name" value="CoA-dependent acyltransferases"/>
    <property type="match status" value="2"/>
</dbReference>
<dbReference type="InterPro" id="IPR020841">
    <property type="entry name" value="PKS_Beta-ketoAc_synthase_dom"/>
</dbReference>
<dbReference type="Proteomes" id="UP000076563">
    <property type="component" value="Unassembled WGS sequence"/>
</dbReference>
<dbReference type="PROSITE" id="PS00012">
    <property type="entry name" value="PHOSPHOPANTETHEINE"/>
    <property type="match status" value="1"/>
</dbReference>
<dbReference type="Gene3D" id="1.10.10.1830">
    <property type="entry name" value="Non-ribosomal peptide synthase, adenylation domain"/>
    <property type="match status" value="1"/>
</dbReference>
<keyword evidence="3" id="KW-0596">Phosphopantetheine</keyword>
<dbReference type="Gene3D" id="3.30.300.30">
    <property type="match status" value="1"/>
</dbReference>
<keyword evidence="14" id="KW-1185">Reference proteome</keyword>
<evidence type="ECO:0000313" key="13">
    <source>
        <dbReference type="EMBL" id="KZE83957.1"/>
    </source>
</evidence>
<dbReference type="Pfam" id="PF22621">
    <property type="entry name" value="CurL-like_PKS_C"/>
    <property type="match status" value="1"/>
</dbReference>
<gene>
    <name evidence="13" type="ORF">AV654_07125</name>
</gene>